<evidence type="ECO:0000256" key="3">
    <source>
        <dbReference type="ARBA" id="ARBA00023002"/>
    </source>
</evidence>
<comment type="similarity">
    <text evidence="1">Belongs to the aldo/keto reductase family.</text>
</comment>
<dbReference type="PROSITE" id="PS00798">
    <property type="entry name" value="ALDOKETO_REDUCTASE_1"/>
    <property type="match status" value="1"/>
</dbReference>
<protein>
    <recommendedName>
        <fullName evidence="4">NADP-dependent oxidoreductase domain-containing protein</fullName>
    </recommendedName>
</protein>
<dbReference type="Pfam" id="PF00248">
    <property type="entry name" value="Aldo_ket_red"/>
    <property type="match status" value="1"/>
</dbReference>
<dbReference type="EMBL" id="JACEFF010000488">
    <property type="protein sequence ID" value="KAH9636655.1"/>
    <property type="molecule type" value="Genomic_DNA"/>
</dbReference>
<organism evidence="5 6">
    <name type="scientific">Spodoptera exigua</name>
    <name type="common">Beet armyworm</name>
    <name type="synonym">Noctua fulgens</name>
    <dbReference type="NCBI Taxonomy" id="7107"/>
    <lineage>
        <taxon>Eukaryota</taxon>
        <taxon>Metazoa</taxon>
        <taxon>Ecdysozoa</taxon>
        <taxon>Arthropoda</taxon>
        <taxon>Hexapoda</taxon>
        <taxon>Insecta</taxon>
        <taxon>Pterygota</taxon>
        <taxon>Neoptera</taxon>
        <taxon>Endopterygota</taxon>
        <taxon>Lepidoptera</taxon>
        <taxon>Glossata</taxon>
        <taxon>Ditrysia</taxon>
        <taxon>Noctuoidea</taxon>
        <taxon>Noctuidae</taxon>
        <taxon>Amphipyrinae</taxon>
        <taxon>Spodoptera</taxon>
    </lineage>
</organism>
<evidence type="ECO:0000313" key="5">
    <source>
        <dbReference type="EMBL" id="KAH9636655.1"/>
    </source>
</evidence>
<proteinExistence type="inferred from homology"/>
<feature type="domain" description="NADP-dependent oxidoreductase" evidence="4">
    <location>
        <begin position="58"/>
        <end position="343"/>
    </location>
</feature>
<reference evidence="5" key="1">
    <citation type="journal article" date="2021" name="G3 (Bethesda)">
        <title>Genome and transcriptome analysis of the beet armyworm Spodoptera exigua reveals targets for pest control. .</title>
        <authorList>
            <person name="Simon S."/>
            <person name="Breeschoten T."/>
            <person name="Jansen H.J."/>
            <person name="Dirks R.P."/>
            <person name="Schranz M.E."/>
            <person name="Ros V.I.D."/>
        </authorList>
    </citation>
    <scope>NUCLEOTIDE SEQUENCE</scope>
    <source>
        <strain evidence="5">TB_SE_WUR_2020</strain>
    </source>
</reference>
<dbReference type="PANTHER" id="PTHR11732">
    <property type="entry name" value="ALDO/KETO REDUCTASE"/>
    <property type="match status" value="1"/>
</dbReference>
<gene>
    <name evidence="5" type="ORF">HF086_003473</name>
</gene>
<sequence>MAIGQVLRLSKSCFSFSCMIRTRSIFRATVSCSCQYHNTIRKMKFVKLSQTNDAMPTLGLGTWQAEPSVVKSTVYAALELGYRHIDTAFNYNNEEAIGSAITKWIDDGRGTRSELFITTKLPHIANRASDVEKFLNLQLKRLQMTYVDLYLIHVPFGFHCDPETLTPKVNEEGNYELDMDTDHVATWKKLEECQKSGLIRNIGLSNFNEEQIEKIVKHATFKPQVLQVELHAYFQQIELRKFCEKHNIILTAYAPLGSPGAKNHFVTKYKYSPSTFPDLLSLPDVTTLAKKYGKTPAKILLHFLVRQNIVVIPKSTNLERLKENMDFYDFELTTDEMDTLMRLDKGENGRIFNFLFWKGVEFHPEYPFESVKQKLL</sequence>
<keyword evidence="2" id="KW-0521">NADP</keyword>
<comment type="caution">
    <text evidence="5">The sequence shown here is derived from an EMBL/GenBank/DDBJ whole genome shotgun (WGS) entry which is preliminary data.</text>
</comment>
<dbReference type="PRINTS" id="PR00069">
    <property type="entry name" value="ALDKETRDTASE"/>
</dbReference>
<dbReference type="PROSITE" id="PS00063">
    <property type="entry name" value="ALDOKETO_REDUCTASE_3"/>
    <property type="match status" value="1"/>
</dbReference>
<dbReference type="GO" id="GO:0016491">
    <property type="term" value="F:oxidoreductase activity"/>
    <property type="evidence" value="ECO:0007669"/>
    <property type="project" value="UniProtKB-KW"/>
</dbReference>
<dbReference type="InterPro" id="IPR020471">
    <property type="entry name" value="AKR"/>
</dbReference>
<dbReference type="AlphaFoldDB" id="A0A922MG85"/>
<evidence type="ECO:0000256" key="1">
    <source>
        <dbReference type="ARBA" id="ARBA00007905"/>
    </source>
</evidence>
<dbReference type="Proteomes" id="UP000814243">
    <property type="component" value="Unassembled WGS sequence"/>
</dbReference>
<evidence type="ECO:0000313" key="6">
    <source>
        <dbReference type="Proteomes" id="UP000814243"/>
    </source>
</evidence>
<dbReference type="InterPro" id="IPR023210">
    <property type="entry name" value="NADP_OxRdtase_dom"/>
</dbReference>
<dbReference type="InterPro" id="IPR036812">
    <property type="entry name" value="NAD(P)_OxRdtase_dom_sf"/>
</dbReference>
<evidence type="ECO:0000256" key="2">
    <source>
        <dbReference type="ARBA" id="ARBA00022857"/>
    </source>
</evidence>
<evidence type="ECO:0000259" key="4">
    <source>
        <dbReference type="Pfam" id="PF00248"/>
    </source>
</evidence>
<accession>A0A922MG85</accession>
<dbReference type="InterPro" id="IPR018170">
    <property type="entry name" value="Aldo/ket_reductase_CS"/>
</dbReference>
<dbReference type="Gene3D" id="3.20.20.100">
    <property type="entry name" value="NADP-dependent oxidoreductase domain"/>
    <property type="match status" value="1"/>
</dbReference>
<dbReference type="PROSITE" id="PS00062">
    <property type="entry name" value="ALDOKETO_REDUCTASE_2"/>
    <property type="match status" value="1"/>
</dbReference>
<dbReference type="FunFam" id="3.20.20.100:FF:000006">
    <property type="entry name" value="Aldo-keto reductase family 1 member A1"/>
    <property type="match status" value="1"/>
</dbReference>
<dbReference type="SUPFAM" id="SSF51430">
    <property type="entry name" value="NAD(P)-linked oxidoreductase"/>
    <property type="match status" value="1"/>
</dbReference>
<keyword evidence="3" id="KW-0560">Oxidoreductase</keyword>
<name>A0A922MG85_SPOEX</name>